<dbReference type="Proteomes" id="UP001055879">
    <property type="component" value="Linkage Group LG04"/>
</dbReference>
<organism evidence="1 2">
    <name type="scientific">Arctium lappa</name>
    <name type="common">Greater burdock</name>
    <name type="synonym">Lappa major</name>
    <dbReference type="NCBI Taxonomy" id="4217"/>
    <lineage>
        <taxon>Eukaryota</taxon>
        <taxon>Viridiplantae</taxon>
        <taxon>Streptophyta</taxon>
        <taxon>Embryophyta</taxon>
        <taxon>Tracheophyta</taxon>
        <taxon>Spermatophyta</taxon>
        <taxon>Magnoliopsida</taxon>
        <taxon>eudicotyledons</taxon>
        <taxon>Gunneridae</taxon>
        <taxon>Pentapetalae</taxon>
        <taxon>asterids</taxon>
        <taxon>campanulids</taxon>
        <taxon>Asterales</taxon>
        <taxon>Asteraceae</taxon>
        <taxon>Carduoideae</taxon>
        <taxon>Cardueae</taxon>
        <taxon>Arctiinae</taxon>
        <taxon>Arctium</taxon>
    </lineage>
</organism>
<dbReference type="EMBL" id="CM042050">
    <property type="protein sequence ID" value="KAI3736375.1"/>
    <property type="molecule type" value="Genomic_DNA"/>
</dbReference>
<evidence type="ECO:0000313" key="1">
    <source>
        <dbReference type="EMBL" id="KAI3736375.1"/>
    </source>
</evidence>
<evidence type="ECO:0000313" key="2">
    <source>
        <dbReference type="Proteomes" id="UP001055879"/>
    </source>
</evidence>
<reference evidence="2" key="1">
    <citation type="journal article" date="2022" name="Mol. Ecol. Resour.">
        <title>The genomes of chicory, endive, great burdock and yacon provide insights into Asteraceae palaeo-polyploidization history and plant inulin production.</title>
        <authorList>
            <person name="Fan W."/>
            <person name="Wang S."/>
            <person name="Wang H."/>
            <person name="Wang A."/>
            <person name="Jiang F."/>
            <person name="Liu H."/>
            <person name="Zhao H."/>
            <person name="Xu D."/>
            <person name="Zhang Y."/>
        </authorList>
    </citation>
    <scope>NUCLEOTIDE SEQUENCE [LARGE SCALE GENOMIC DNA]</scope>
    <source>
        <strain evidence="2">cv. Niubang</strain>
    </source>
</reference>
<reference evidence="1 2" key="2">
    <citation type="journal article" date="2022" name="Mol. Ecol. Resour.">
        <title>The genomes of chicory, endive, great burdock and yacon provide insights into Asteraceae paleo-polyploidization history and plant inulin production.</title>
        <authorList>
            <person name="Fan W."/>
            <person name="Wang S."/>
            <person name="Wang H."/>
            <person name="Wang A."/>
            <person name="Jiang F."/>
            <person name="Liu H."/>
            <person name="Zhao H."/>
            <person name="Xu D."/>
            <person name="Zhang Y."/>
        </authorList>
    </citation>
    <scope>NUCLEOTIDE SEQUENCE [LARGE SCALE GENOMIC DNA]</scope>
    <source>
        <strain evidence="2">cv. Niubang</strain>
    </source>
</reference>
<protein>
    <submittedName>
        <fullName evidence="1">Uncharacterized protein</fullName>
    </submittedName>
</protein>
<keyword evidence="2" id="KW-1185">Reference proteome</keyword>
<name>A0ACB9CQ45_ARCLA</name>
<comment type="caution">
    <text evidence="1">The sequence shown here is derived from an EMBL/GenBank/DDBJ whole genome shotgun (WGS) entry which is preliminary data.</text>
</comment>
<sequence>MIIILFCSNIYIGFYLTPTLFLILAFFSLSLFFVVKHFSSNTTYSQQLSLPFSSSSISNATTTVCVAFNSTTNNSPTPPPNAVSPSLSKNGFRKTSPARLRGCGFRSDKHRTSIRVDIEMGSHLLHGVWLFQNKMGLHISEYLVVLIKRSILISDDGFLVVVVVVVDGWRCIPLRYVGVEVVRSETMEDGWRFSEFRL</sequence>
<gene>
    <name evidence="1" type="ORF">L6452_15914</name>
</gene>
<proteinExistence type="predicted"/>
<accession>A0ACB9CQ45</accession>